<keyword evidence="2" id="KW-1185">Reference proteome</keyword>
<dbReference type="EMBL" id="WNYA01000006">
    <property type="protein sequence ID" value="KAG8569638.1"/>
    <property type="molecule type" value="Genomic_DNA"/>
</dbReference>
<evidence type="ECO:0000313" key="1">
    <source>
        <dbReference type="EMBL" id="KAG8569638.1"/>
    </source>
</evidence>
<gene>
    <name evidence="1" type="ORF">GDO81_014497</name>
</gene>
<evidence type="ECO:0000313" key="2">
    <source>
        <dbReference type="Proteomes" id="UP000824782"/>
    </source>
</evidence>
<dbReference type="Proteomes" id="UP000824782">
    <property type="component" value="Unassembled WGS sequence"/>
</dbReference>
<sequence>MENLHSSTIITLLKYLHFSNNISSPDGIPIRLHDYSSLWLKASPPHGMHQGYTGESQFKLPATFVLYCNLKEHTSRQRCGQL</sequence>
<dbReference type="AlphaFoldDB" id="A0AAV7BAQ4"/>
<reference evidence="1" key="1">
    <citation type="thesis" date="2020" institute="ProQuest LLC" country="789 East Eisenhower Parkway, Ann Arbor, MI, USA">
        <title>Comparative Genomics and Chromosome Evolution.</title>
        <authorList>
            <person name="Mudd A.B."/>
        </authorList>
    </citation>
    <scope>NUCLEOTIDE SEQUENCE</scope>
    <source>
        <strain evidence="1">237g6f4</strain>
        <tissue evidence="1">Blood</tissue>
    </source>
</reference>
<comment type="caution">
    <text evidence="1">The sequence shown here is derived from an EMBL/GenBank/DDBJ whole genome shotgun (WGS) entry which is preliminary data.</text>
</comment>
<protein>
    <submittedName>
        <fullName evidence="1">Uncharacterized protein</fullName>
    </submittedName>
</protein>
<accession>A0AAV7BAQ4</accession>
<proteinExistence type="predicted"/>
<name>A0AAV7BAQ4_ENGPU</name>
<organism evidence="1 2">
    <name type="scientific">Engystomops pustulosus</name>
    <name type="common">Tungara frog</name>
    <name type="synonym">Physalaemus pustulosus</name>
    <dbReference type="NCBI Taxonomy" id="76066"/>
    <lineage>
        <taxon>Eukaryota</taxon>
        <taxon>Metazoa</taxon>
        <taxon>Chordata</taxon>
        <taxon>Craniata</taxon>
        <taxon>Vertebrata</taxon>
        <taxon>Euteleostomi</taxon>
        <taxon>Amphibia</taxon>
        <taxon>Batrachia</taxon>
        <taxon>Anura</taxon>
        <taxon>Neobatrachia</taxon>
        <taxon>Hyloidea</taxon>
        <taxon>Leptodactylidae</taxon>
        <taxon>Leiuperinae</taxon>
        <taxon>Engystomops</taxon>
    </lineage>
</organism>